<evidence type="ECO:0000313" key="4">
    <source>
        <dbReference type="Proteomes" id="UP000576082"/>
    </source>
</evidence>
<dbReference type="Pfam" id="PF22827">
    <property type="entry name" value="GldL_N"/>
    <property type="match status" value="1"/>
</dbReference>
<gene>
    <name evidence="3" type="primary">gldL</name>
    <name evidence="3" type="ORF">HHU12_04760</name>
</gene>
<comment type="caution">
    <text evidence="3">The sequence shown here is derived from an EMBL/GenBank/DDBJ whole genome shotgun (WGS) entry which is preliminary data.</text>
</comment>
<accession>A0A7X9P0F2</accession>
<protein>
    <submittedName>
        <fullName evidence="3">Gliding motility protein GldL</fullName>
    </submittedName>
</protein>
<evidence type="ECO:0000313" key="3">
    <source>
        <dbReference type="EMBL" id="NME67266.1"/>
    </source>
</evidence>
<dbReference type="InterPro" id="IPR055087">
    <property type="entry name" value="GldL-like_N"/>
</dbReference>
<keyword evidence="1" id="KW-0812">Transmembrane</keyword>
<dbReference type="RefSeq" id="WP_169655494.1">
    <property type="nucleotide sequence ID" value="NZ_JABANE010000009.1"/>
</dbReference>
<dbReference type="SUPFAM" id="SSF58100">
    <property type="entry name" value="Bacterial hemolysins"/>
    <property type="match status" value="1"/>
</dbReference>
<organism evidence="3 4">
    <name type="scientific">Flammeovirga aprica JL-4</name>
    <dbReference type="NCBI Taxonomy" id="694437"/>
    <lineage>
        <taxon>Bacteria</taxon>
        <taxon>Pseudomonadati</taxon>
        <taxon>Bacteroidota</taxon>
        <taxon>Cytophagia</taxon>
        <taxon>Cytophagales</taxon>
        <taxon>Flammeovirgaceae</taxon>
        <taxon>Flammeovirga</taxon>
    </lineage>
</organism>
<sequence length="274" mass="29316">MSHLHETGRAKFYRVYVPILTNLGAAVVIIGAMFKILHLPNGGPILAAGLITEALLFFIGAFAPAAPFEKHYDWALAYPELLSEEAAAAPRKKVAKGDPKKDVAALGAMDKMLADAKLTPEVFKNFGAGMENLNKSVGQMKSVASVAGASDEYSRSLQVATKSMGDLNKSFATTVSAMKTMEGTAADSKAHQQQVQAITKNLGALNAVYEMELKDANNHLKTINKFHGNLATAVQSMDEASKEATKFKTQMTALTTNLTSLNNVYGKMLTAMKG</sequence>
<feature type="transmembrane region" description="Helical" evidence="1">
    <location>
        <begin position="45"/>
        <end position="66"/>
    </location>
</feature>
<keyword evidence="1" id="KW-0472">Membrane</keyword>
<evidence type="ECO:0000256" key="1">
    <source>
        <dbReference type="SAM" id="Phobius"/>
    </source>
</evidence>
<dbReference type="NCBIfam" id="TIGR03513">
    <property type="entry name" value="GldL_gliding"/>
    <property type="match status" value="1"/>
</dbReference>
<reference evidence="3 4" key="1">
    <citation type="submission" date="2020-04" db="EMBL/GenBank/DDBJ databases">
        <title>Flammeovirga sp. SR4, a novel species isolated from seawater.</title>
        <authorList>
            <person name="Wang X."/>
        </authorList>
    </citation>
    <scope>NUCLEOTIDE SEQUENCE [LARGE SCALE GENOMIC DNA]</scope>
    <source>
        <strain evidence="3 4">ATCC 23126</strain>
    </source>
</reference>
<dbReference type="InterPro" id="IPR019852">
    <property type="entry name" value="Motility-assoc_prot_GldL"/>
</dbReference>
<name>A0A7X9P0F2_9BACT</name>
<dbReference type="AlphaFoldDB" id="A0A7X9P0F2"/>
<keyword evidence="1" id="KW-1133">Transmembrane helix</keyword>
<dbReference type="Proteomes" id="UP000576082">
    <property type="component" value="Unassembled WGS sequence"/>
</dbReference>
<feature type="transmembrane region" description="Helical" evidence="1">
    <location>
        <begin position="12"/>
        <end position="33"/>
    </location>
</feature>
<dbReference type="EMBL" id="JABANE010000009">
    <property type="protein sequence ID" value="NME67266.1"/>
    <property type="molecule type" value="Genomic_DNA"/>
</dbReference>
<evidence type="ECO:0000259" key="2">
    <source>
        <dbReference type="Pfam" id="PF22827"/>
    </source>
</evidence>
<keyword evidence="4" id="KW-1185">Reference proteome</keyword>
<feature type="domain" description="Gliding motility protein GldL-like N-terminal" evidence="2">
    <location>
        <begin position="22"/>
        <end position="82"/>
    </location>
</feature>
<proteinExistence type="predicted"/>